<keyword evidence="2" id="KW-0732">Signal</keyword>
<organism evidence="3">
    <name type="scientific">Anopheles triannulatus</name>
    <dbReference type="NCBI Taxonomy" id="58253"/>
    <lineage>
        <taxon>Eukaryota</taxon>
        <taxon>Metazoa</taxon>
        <taxon>Ecdysozoa</taxon>
        <taxon>Arthropoda</taxon>
        <taxon>Hexapoda</taxon>
        <taxon>Insecta</taxon>
        <taxon>Pterygota</taxon>
        <taxon>Neoptera</taxon>
        <taxon>Endopterygota</taxon>
        <taxon>Diptera</taxon>
        <taxon>Nematocera</taxon>
        <taxon>Culicoidea</taxon>
        <taxon>Culicidae</taxon>
        <taxon>Anophelinae</taxon>
        <taxon>Anopheles</taxon>
    </lineage>
</organism>
<proteinExistence type="predicted"/>
<sequence>MLACFFTLSLFLSLSVLIHNISIITSSQKVVHTGNIRAHLGPRGCQEQSQHTHTAHTRQNRWIGVS</sequence>
<protein>
    <submittedName>
        <fullName evidence="3">Putative secreted protein</fullName>
    </submittedName>
</protein>
<evidence type="ECO:0000256" key="1">
    <source>
        <dbReference type="SAM" id="MobiDB-lite"/>
    </source>
</evidence>
<feature type="region of interest" description="Disordered" evidence="1">
    <location>
        <begin position="42"/>
        <end position="66"/>
    </location>
</feature>
<feature type="chain" id="PRO_5014610720" evidence="2">
    <location>
        <begin position="19"/>
        <end position="66"/>
    </location>
</feature>
<dbReference type="EMBL" id="GGFK01015600">
    <property type="protein sequence ID" value="MBW48921.1"/>
    <property type="molecule type" value="Transcribed_RNA"/>
</dbReference>
<feature type="signal peptide" evidence="2">
    <location>
        <begin position="1"/>
        <end position="18"/>
    </location>
</feature>
<accession>A0A2M4B7F6</accession>
<name>A0A2M4B7F6_9DIPT</name>
<evidence type="ECO:0000256" key="2">
    <source>
        <dbReference type="SAM" id="SignalP"/>
    </source>
</evidence>
<dbReference type="AlphaFoldDB" id="A0A2M4B7F6"/>
<evidence type="ECO:0000313" key="3">
    <source>
        <dbReference type="EMBL" id="MBW48921.1"/>
    </source>
</evidence>
<reference evidence="3" key="1">
    <citation type="submission" date="2018-01" db="EMBL/GenBank/DDBJ databases">
        <title>An insight into the sialome of Amazonian anophelines.</title>
        <authorList>
            <person name="Ribeiro J.M."/>
            <person name="Scarpassa V."/>
            <person name="Calvo E."/>
        </authorList>
    </citation>
    <scope>NUCLEOTIDE SEQUENCE</scope>
    <source>
        <tissue evidence="3">Salivary glands</tissue>
    </source>
</reference>